<evidence type="ECO:0000313" key="8">
    <source>
        <dbReference type="Proteomes" id="UP000007801"/>
    </source>
</evidence>
<dbReference type="OrthoDB" id="1684102at2759"/>
<dbReference type="STRING" id="7217.B3M5M9"/>
<keyword evidence="3 5" id="KW-1133">Transmembrane helix</keyword>
<accession>B3M5M9</accession>
<evidence type="ECO:0000313" key="7">
    <source>
        <dbReference type="EMBL" id="EDV40663.2"/>
    </source>
</evidence>
<dbReference type="PANTHER" id="PTHR22950">
    <property type="entry name" value="AMINO ACID TRANSPORTER"/>
    <property type="match status" value="1"/>
</dbReference>
<feature type="transmembrane region" description="Helical" evidence="5">
    <location>
        <begin position="278"/>
        <end position="295"/>
    </location>
</feature>
<feature type="transmembrane region" description="Helical" evidence="5">
    <location>
        <begin position="315"/>
        <end position="333"/>
    </location>
</feature>
<dbReference type="PANTHER" id="PTHR22950:SF340">
    <property type="entry name" value="AMINO ACID TRANSPORTER TRANSMEMBRANE DOMAIN-CONTAINING PROTEIN-RELATED"/>
    <property type="match status" value="1"/>
</dbReference>
<dbReference type="InterPro" id="IPR013057">
    <property type="entry name" value="AA_transpt_TM"/>
</dbReference>
<organism evidence="7 8">
    <name type="scientific">Drosophila ananassae</name>
    <name type="common">Fruit fly</name>
    <dbReference type="NCBI Taxonomy" id="7217"/>
    <lineage>
        <taxon>Eukaryota</taxon>
        <taxon>Metazoa</taxon>
        <taxon>Ecdysozoa</taxon>
        <taxon>Arthropoda</taxon>
        <taxon>Hexapoda</taxon>
        <taxon>Insecta</taxon>
        <taxon>Pterygota</taxon>
        <taxon>Neoptera</taxon>
        <taxon>Endopterygota</taxon>
        <taxon>Diptera</taxon>
        <taxon>Brachycera</taxon>
        <taxon>Muscomorpha</taxon>
        <taxon>Ephydroidea</taxon>
        <taxon>Drosophilidae</taxon>
        <taxon>Drosophila</taxon>
        <taxon>Sophophora</taxon>
    </lineage>
</organism>
<dbReference type="Pfam" id="PF01490">
    <property type="entry name" value="Aa_trans"/>
    <property type="match status" value="1"/>
</dbReference>
<feature type="transmembrane region" description="Helical" evidence="5">
    <location>
        <begin position="176"/>
        <end position="194"/>
    </location>
</feature>
<feature type="transmembrane region" description="Helical" evidence="5">
    <location>
        <begin position="74"/>
        <end position="95"/>
    </location>
</feature>
<dbReference type="GO" id="GO:0015179">
    <property type="term" value="F:L-amino acid transmembrane transporter activity"/>
    <property type="evidence" value="ECO:0007669"/>
    <property type="project" value="TreeGrafter"/>
</dbReference>
<keyword evidence="8" id="KW-1185">Reference proteome</keyword>
<dbReference type="GeneID" id="6493491"/>
<dbReference type="InParanoid" id="B3M5M9"/>
<dbReference type="EMBL" id="CH902618">
    <property type="protein sequence ID" value="EDV40663.2"/>
    <property type="molecule type" value="Genomic_DNA"/>
</dbReference>
<dbReference type="Proteomes" id="UP000007801">
    <property type="component" value="Unassembled WGS sequence"/>
</dbReference>
<feature type="transmembrane region" description="Helical" evidence="5">
    <location>
        <begin position="241"/>
        <end position="258"/>
    </location>
</feature>
<keyword evidence="4 5" id="KW-0472">Membrane</keyword>
<dbReference type="FunCoup" id="B3M5M9">
    <property type="interactions" value="11"/>
</dbReference>
<feature type="transmembrane region" description="Helical" evidence="5">
    <location>
        <begin position="420"/>
        <end position="446"/>
    </location>
</feature>
<gene>
    <name evidence="7" type="primary">Dana\GF10623</name>
    <name evidence="7" type="synonym">dana_GLEANR_10577</name>
    <name evidence="7" type="ORF">GF10623</name>
</gene>
<keyword evidence="2 5" id="KW-0812">Transmembrane</keyword>
<dbReference type="AlphaFoldDB" id="B3M5M9"/>
<comment type="subcellular location">
    <subcellularLocation>
        <location evidence="1">Membrane</location>
        <topology evidence="1">Multi-pass membrane protein</topology>
    </subcellularLocation>
</comment>
<evidence type="ECO:0000256" key="3">
    <source>
        <dbReference type="ARBA" id="ARBA00022989"/>
    </source>
</evidence>
<dbReference type="HOGENOM" id="CLU_009646_0_0_1"/>
<evidence type="ECO:0000256" key="2">
    <source>
        <dbReference type="ARBA" id="ARBA00022692"/>
    </source>
</evidence>
<feature type="domain" description="Amino acid transporter transmembrane" evidence="6">
    <location>
        <begin position="44"/>
        <end position="443"/>
    </location>
</feature>
<proteinExistence type="predicted"/>
<feature type="transmembrane region" description="Helical" evidence="5">
    <location>
        <begin position="361"/>
        <end position="378"/>
    </location>
</feature>
<evidence type="ECO:0000256" key="1">
    <source>
        <dbReference type="ARBA" id="ARBA00004141"/>
    </source>
</evidence>
<dbReference type="GO" id="GO:0005774">
    <property type="term" value="C:vacuolar membrane"/>
    <property type="evidence" value="ECO:0007669"/>
    <property type="project" value="TreeGrafter"/>
</dbReference>
<dbReference type="KEGG" id="dan:6493491"/>
<name>B3M5M9_DROAN</name>
<evidence type="ECO:0000256" key="5">
    <source>
        <dbReference type="SAM" id="Phobius"/>
    </source>
</evidence>
<evidence type="ECO:0000256" key="4">
    <source>
        <dbReference type="ARBA" id="ARBA00023136"/>
    </source>
</evidence>
<sequence length="455" mass="51196">MPRIKSKYRCPEQELSFQRRLLGGVERSFRPAVAYINYPDNPMSNSEVFINVIKCAFGTGCLAMPRAFHNTGWLTGLVSTFLVSFLVVYAMNVLLQHIHHLGKIHGNPHLSYRKTMEFALSQGPRCLHFAAKPLGYLVDILLGTYHFGVLCVYVIFVAKSMKYLLDLHFWFLDERLYMALLTFPLVLTFLVPNLKYLVPFALIANILIFFGFSIIVCYLVRDLPSFEDIPATRPLKTWPLFFGTVLFAIESVGVILALERNMRTPERYLGPCGILNQAMAFVIFFYAAFGFLGYWRFGQNTSNSILQDLPASDTLIQMVLAMFALGIFFSYALQGSVTVDIIWKGYLEPNLEEGSGRITEMLVRIALVIASVLVAIEYPDFGLILSLTGSFCLAQLGLIFPGIVDFCVCYVEGYGPGYILLFRALTFIFMGLAGGVAGTVVTLQVLNQRFPFLRF</sequence>
<feature type="transmembrane region" description="Helical" evidence="5">
    <location>
        <begin position="201"/>
        <end position="221"/>
    </location>
</feature>
<protein>
    <recommendedName>
        <fullName evidence="6">Amino acid transporter transmembrane domain-containing protein</fullName>
    </recommendedName>
</protein>
<feature type="transmembrane region" description="Helical" evidence="5">
    <location>
        <begin position="384"/>
        <end position="408"/>
    </location>
</feature>
<reference evidence="7 8" key="1">
    <citation type="journal article" date="2007" name="Nature">
        <title>Evolution of genes and genomes on the Drosophila phylogeny.</title>
        <authorList>
            <consortium name="Drosophila 12 Genomes Consortium"/>
            <person name="Clark A.G."/>
            <person name="Eisen M.B."/>
            <person name="Smith D.R."/>
            <person name="Bergman C.M."/>
            <person name="Oliver B."/>
            <person name="Markow T.A."/>
            <person name="Kaufman T.C."/>
            <person name="Kellis M."/>
            <person name="Gelbart W."/>
            <person name="Iyer V.N."/>
            <person name="Pollard D.A."/>
            <person name="Sackton T.B."/>
            <person name="Larracuente A.M."/>
            <person name="Singh N.D."/>
            <person name="Abad J.P."/>
            <person name="Abt D.N."/>
            <person name="Adryan B."/>
            <person name="Aguade M."/>
            <person name="Akashi H."/>
            <person name="Anderson W.W."/>
            <person name="Aquadro C.F."/>
            <person name="Ardell D.H."/>
            <person name="Arguello R."/>
            <person name="Artieri C.G."/>
            <person name="Barbash D.A."/>
            <person name="Barker D."/>
            <person name="Barsanti P."/>
            <person name="Batterham P."/>
            <person name="Batzoglou S."/>
            <person name="Begun D."/>
            <person name="Bhutkar A."/>
            <person name="Blanco E."/>
            <person name="Bosak S.A."/>
            <person name="Bradley R.K."/>
            <person name="Brand A.D."/>
            <person name="Brent M.R."/>
            <person name="Brooks A.N."/>
            <person name="Brown R.H."/>
            <person name="Butlin R.K."/>
            <person name="Caggese C."/>
            <person name="Calvi B.R."/>
            <person name="Bernardo de Carvalho A."/>
            <person name="Caspi A."/>
            <person name="Castrezana S."/>
            <person name="Celniker S.E."/>
            <person name="Chang J.L."/>
            <person name="Chapple C."/>
            <person name="Chatterji S."/>
            <person name="Chinwalla A."/>
            <person name="Civetta A."/>
            <person name="Clifton S.W."/>
            <person name="Comeron J.M."/>
            <person name="Costello J.C."/>
            <person name="Coyne J.A."/>
            <person name="Daub J."/>
            <person name="David R.G."/>
            <person name="Delcher A.L."/>
            <person name="Delehaunty K."/>
            <person name="Do C.B."/>
            <person name="Ebling H."/>
            <person name="Edwards K."/>
            <person name="Eickbush T."/>
            <person name="Evans J.D."/>
            <person name="Filipski A."/>
            <person name="Findeiss S."/>
            <person name="Freyhult E."/>
            <person name="Fulton L."/>
            <person name="Fulton R."/>
            <person name="Garcia A.C."/>
            <person name="Gardiner A."/>
            <person name="Garfield D.A."/>
            <person name="Garvin B.E."/>
            <person name="Gibson G."/>
            <person name="Gilbert D."/>
            <person name="Gnerre S."/>
            <person name="Godfrey J."/>
            <person name="Good R."/>
            <person name="Gotea V."/>
            <person name="Gravely B."/>
            <person name="Greenberg A.J."/>
            <person name="Griffiths-Jones S."/>
            <person name="Gross S."/>
            <person name="Guigo R."/>
            <person name="Gustafson E.A."/>
            <person name="Haerty W."/>
            <person name="Hahn M.W."/>
            <person name="Halligan D.L."/>
            <person name="Halpern A.L."/>
            <person name="Halter G.M."/>
            <person name="Han M.V."/>
            <person name="Heger A."/>
            <person name="Hillier L."/>
            <person name="Hinrichs A.S."/>
            <person name="Holmes I."/>
            <person name="Hoskins R.A."/>
            <person name="Hubisz M.J."/>
            <person name="Hultmark D."/>
            <person name="Huntley M.A."/>
            <person name="Jaffe D.B."/>
            <person name="Jagadeeshan S."/>
            <person name="Jeck W.R."/>
            <person name="Johnson J."/>
            <person name="Jones C.D."/>
            <person name="Jordan W.C."/>
            <person name="Karpen G.H."/>
            <person name="Kataoka E."/>
            <person name="Keightley P.D."/>
            <person name="Kheradpour P."/>
            <person name="Kirkness E.F."/>
            <person name="Koerich L.B."/>
            <person name="Kristiansen K."/>
            <person name="Kudrna D."/>
            <person name="Kulathinal R.J."/>
            <person name="Kumar S."/>
            <person name="Kwok R."/>
            <person name="Lander E."/>
            <person name="Langley C.H."/>
            <person name="Lapoint R."/>
            <person name="Lazzaro B.P."/>
            <person name="Lee S.J."/>
            <person name="Levesque L."/>
            <person name="Li R."/>
            <person name="Lin C.F."/>
            <person name="Lin M.F."/>
            <person name="Lindblad-Toh K."/>
            <person name="Llopart A."/>
            <person name="Long M."/>
            <person name="Low L."/>
            <person name="Lozovsky E."/>
            <person name="Lu J."/>
            <person name="Luo M."/>
            <person name="Machado C.A."/>
            <person name="Makalowski W."/>
            <person name="Marzo M."/>
            <person name="Matsuda M."/>
            <person name="Matzkin L."/>
            <person name="McAllister B."/>
            <person name="McBride C.S."/>
            <person name="McKernan B."/>
            <person name="McKernan K."/>
            <person name="Mendez-Lago M."/>
            <person name="Minx P."/>
            <person name="Mollenhauer M.U."/>
            <person name="Montooth K."/>
            <person name="Mount S.M."/>
            <person name="Mu X."/>
            <person name="Myers E."/>
            <person name="Negre B."/>
            <person name="Newfeld S."/>
            <person name="Nielsen R."/>
            <person name="Noor M.A."/>
            <person name="O'Grady P."/>
            <person name="Pachter L."/>
            <person name="Papaceit M."/>
            <person name="Parisi M.J."/>
            <person name="Parisi M."/>
            <person name="Parts L."/>
            <person name="Pedersen J.S."/>
            <person name="Pesole G."/>
            <person name="Phillippy A.M."/>
            <person name="Ponting C.P."/>
            <person name="Pop M."/>
            <person name="Porcelli D."/>
            <person name="Powell J.R."/>
            <person name="Prohaska S."/>
            <person name="Pruitt K."/>
            <person name="Puig M."/>
            <person name="Quesneville H."/>
            <person name="Ram K.R."/>
            <person name="Rand D."/>
            <person name="Rasmussen M.D."/>
            <person name="Reed L.K."/>
            <person name="Reenan R."/>
            <person name="Reily A."/>
            <person name="Remington K.A."/>
            <person name="Rieger T.T."/>
            <person name="Ritchie M.G."/>
            <person name="Robin C."/>
            <person name="Rogers Y.H."/>
            <person name="Rohde C."/>
            <person name="Rozas J."/>
            <person name="Rubenfield M.J."/>
            <person name="Ruiz A."/>
            <person name="Russo S."/>
            <person name="Salzberg S.L."/>
            <person name="Sanchez-Gracia A."/>
            <person name="Saranga D.J."/>
            <person name="Sato H."/>
            <person name="Schaeffer S.W."/>
            <person name="Schatz M.C."/>
            <person name="Schlenke T."/>
            <person name="Schwartz R."/>
            <person name="Segarra C."/>
            <person name="Singh R.S."/>
            <person name="Sirot L."/>
            <person name="Sirota M."/>
            <person name="Sisneros N.B."/>
            <person name="Smith C.D."/>
            <person name="Smith T.F."/>
            <person name="Spieth J."/>
            <person name="Stage D.E."/>
            <person name="Stark A."/>
            <person name="Stephan W."/>
            <person name="Strausberg R.L."/>
            <person name="Strempel S."/>
            <person name="Sturgill D."/>
            <person name="Sutton G."/>
            <person name="Sutton G.G."/>
            <person name="Tao W."/>
            <person name="Teichmann S."/>
            <person name="Tobari Y.N."/>
            <person name="Tomimura Y."/>
            <person name="Tsolas J.M."/>
            <person name="Valente V.L."/>
            <person name="Venter E."/>
            <person name="Venter J.C."/>
            <person name="Vicario S."/>
            <person name="Vieira F.G."/>
            <person name="Vilella A.J."/>
            <person name="Villasante A."/>
            <person name="Walenz B."/>
            <person name="Wang J."/>
            <person name="Wasserman M."/>
            <person name="Watts T."/>
            <person name="Wilson D."/>
            <person name="Wilson R.K."/>
            <person name="Wing R.A."/>
            <person name="Wolfner M.F."/>
            <person name="Wong A."/>
            <person name="Wong G.K."/>
            <person name="Wu C.I."/>
            <person name="Wu G."/>
            <person name="Yamamoto D."/>
            <person name="Yang H.P."/>
            <person name="Yang S.P."/>
            <person name="Yorke J.A."/>
            <person name="Yoshida K."/>
            <person name="Zdobnov E."/>
            <person name="Zhang P."/>
            <person name="Zhang Y."/>
            <person name="Zimin A.V."/>
            <person name="Baldwin J."/>
            <person name="Abdouelleil A."/>
            <person name="Abdulkadir J."/>
            <person name="Abebe A."/>
            <person name="Abera B."/>
            <person name="Abreu J."/>
            <person name="Acer S.C."/>
            <person name="Aftuck L."/>
            <person name="Alexander A."/>
            <person name="An P."/>
            <person name="Anderson E."/>
            <person name="Anderson S."/>
            <person name="Arachi H."/>
            <person name="Azer M."/>
            <person name="Bachantsang P."/>
            <person name="Barry A."/>
            <person name="Bayul T."/>
            <person name="Berlin A."/>
            <person name="Bessette D."/>
            <person name="Bloom T."/>
            <person name="Blye J."/>
            <person name="Boguslavskiy L."/>
            <person name="Bonnet C."/>
            <person name="Boukhgalter B."/>
            <person name="Bourzgui I."/>
            <person name="Brown A."/>
            <person name="Cahill P."/>
            <person name="Channer S."/>
            <person name="Cheshatsang Y."/>
            <person name="Chuda L."/>
            <person name="Citroen M."/>
            <person name="Collymore A."/>
            <person name="Cooke P."/>
            <person name="Costello M."/>
            <person name="D'Aco K."/>
            <person name="Daza R."/>
            <person name="De Haan G."/>
            <person name="DeGray S."/>
            <person name="DeMaso C."/>
            <person name="Dhargay N."/>
            <person name="Dooley K."/>
            <person name="Dooley E."/>
            <person name="Doricent M."/>
            <person name="Dorje P."/>
            <person name="Dorjee K."/>
            <person name="Dupes A."/>
            <person name="Elong R."/>
            <person name="Falk J."/>
            <person name="Farina A."/>
            <person name="Faro S."/>
            <person name="Ferguson D."/>
            <person name="Fisher S."/>
            <person name="Foley C.D."/>
            <person name="Franke A."/>
            <person name="Friedrich D."/>
            <person name="Gadbois L."/>
            <person name="Gearin G."/>
            <person name="Gearin C.R."/>
            <person name="Giannoukos G."/>
            <person name="Goode T."/>
            <person name="Graham J."/>
            <person name="Grandbois E."/>
            <person name="Grewal S."/>
            <person name="Gyaltsen K."/>
            <person name="Hafez N."/>
            <person name="Hagos B."/>
            <person name="Hall J."/>
            <person name="Henson C."/>
            <person name="Hollinger A."/>
            <person name="Honan T."/>
            <person name="Huard M.D."/>
            <person name="Hughes L."/>
            <person name="Hurhula B."/>
            <person name="Husby M.E."/>
            <person name="Kamat A."/>
            <person name="Kanga B."/>
            <person name="Kashin S."/>
            <person name="Khazanovich D."/>
            <person name="Kisner P."/>
            <person name="Lance K."/>
            <person name="Lara M."/>
            <person name="Lee W."/>
            <person name="Lennon N."/>
            <person name="Letendre F."/>
            <person name="LeVine R."/>
            <person name="Lipovsky A."/>
            <person name="Liu X."/>
            <person name="Liu J."/>
            <person name="Liu S."/>
            <person name="Lokyitsang T."/>
            <person name="Lokyitsang Y."/>
            <person name="Lubonja R."/>
            <person name="Lui A."/>
            <person name="MacDonald P."/>
            <person name="Magnisalis V."/>
            <person name="Maru K."/>
            <person name="Matthews C."/>
            <person name="McCusker W."/>
            <person name="McDonough S."/>
            <person name="Mehta T."/>
            <person name="Meldrim J."/>
            <person name="Meneus L."/>
            <person name="Mihai O."/>
            <person name="Mihalev A."/>
            <person name="Mihova T."/>
            <person name="Mittelman R."/>
            <person name="Mlenga V."/>
            <person name="Montmayeur A."/>
            <person name="Mulrain L."/>
            <person name="Navidi A."/>
            <person name="Naylor J."/>
            <person name="Negash T."/>
            <person name="Nguyen T."/>
            <person name="Nguyen N."/>
            <person name="Nicol R."/>
            <person name="Norbu C."/>
            <person name="Norbu N."/>
            <person name="Novod N."/>
            <person name="O'Neill B."/>
            <person name="Osman S."/>
            <person name="Markiewicz E."/>
            <person name="Oyono O.L."/>
            <person name="Patti C."/>
            <person name="Phunkhang P."/>
            <person name="Pierre F."/>
            <person name="Priest M."/>
            <person name="Raghuraman S."/>
            <person name="Rege F."/>
            <person name="Reyes R."/>
            <person name="Rise C."/>
            <person name="Rogov P."/>
            <person name="Ross K."/>
            <person name="Ryan E."/>
            <person name="Settipalli S."/>
            <person name="Shea T."/>
            <person name="Sherpa N."/>
            <person name="Shi L."/>
            <person name="Shih D."/>
            <person name="Sparrow T."/>
            <person name="Spaulding J."/>
            <person name="Stalker J."/>
            <person name="Stange-Thomann N."/>
            <person name="Stavropoulos S."/>
            <person name="Stone C."/>
            <person name="Strader C."/>
            <person name="Tesfaye S."/>
            <person name="Thomson T."/>
            <person name="Thoulutsang Y."/>
            <person name="Thoulutsang D."/>
            <person name="Topham K."/>
            <person name="Topping I."/>
            <person name="Tsamla T."/>
            <person name="Vassiliev H."/>
            <person name="Vo A."/>
            <person name="Wangchuk T."/>
            <person name="Wangdi T."/>
            <person name="Weiand M."/>
            <person name="Wilkinson J."/>
            <person name="Wilson A."/>
            <person name="Yadav S."/>
            <person name="Young G."/>
            <person name="Yu Q."/>
            <person name="Zembek L."/>
            <person name="Zhong D."/>
            <person name="Zimmer A."/>
            <person name="Zwirko Z."/>
            <person name="Jaffe D.B."/>
            <person name="Alvarez P."/>
            <person name="Brockman W."/>
            <person name="Butler J."/>
            <person name="Chin C."/>
            <person name="Gnerre S."/>
            <person name="Grabherr M."/>
            <person name="Kleber M."/>
            <person name="Mauceli E."/>
            <person name="MacCallum I."/>
        </authorList>
    </citation>
    <scope>NUCLEOTIDE SEQUENCE [LARGE SCALE GENOMIC DNA]</scope>
    <source>
        <strain evidence="8">Tucson 14024-0371.13</strain>
    </source>
</reference>
<feature type="transmembrane region" description="Helical" evidence="5">
    <location>
        <begin position="134"/>
        <end position="156"/>
    </location>
</feature>
<evidence type="ECO:0000259" key="6">
    <source>
        <dbReference type="Pfam" id="PF01490"/>
    </source>
</evidence>